<protein>
    <recommendedName>
        <fullName evidence="5">DUF4124 domain-containing protein</fullName>
    </recommendedName>
</protein>
<organism evidence="3 4">
    <name type="scientific">Ramlibacter terrae</name>
    <dbReference type="NCBI Taxonomy" id="2732511"/>
    <lineage>
        <taxon>Bacteria</taxon>
        <taxon>Pseudomonadati</taxon>
        <taxon>Pseudomonadota</taxon>
        <taxon>Betaproteobacteria</taxon>
        <taxon>Burkholderiales</taxon>
        <taxon>Comamonadaceae</taxon>
        <taxon>Ramlibacter</taxon>
    </lineage>
</organism>
<sequence>MNRFAGGGILLLLSAAGVSAFARVHRCGDGKTYTDKPCDGAEAVDLRSNILDAGPRFIPRQDAPAPALIAPDTTRQRSAADGGSAWDRKQQRDSEHQNRTYRR</sequence>
<evidence type="ECO:0000256" key="2">
    <source>
        <dbReference type="SAM" id="SignalP"/>
    </source>
</evidence>
<evidence type="ECO:0000256" key="1">
    <source>
        <dbReference type="SAM" id="MobiDB-lite"/>
    </source>
</evidence>
<feature type="region of interest" description="Disordered" evidence="1">
    <location>
        <begin position="55"/>
        <end position="103"/>
    </location>
</feature>
<keyword evidence="2" id="KW-0732">Signal</keyword>
<dbReference type="Proteomes" id="UP000500826">
    <property type="component" value="Chromosome"/>
</dbReference>
<evidence type="ECO:0008006" key="5">
    <source>
        <dbReference type="Google" id="ProtNLM"/>
    </source>
</evidence>
<reference evidence="3 4" key="1">
    <citation type="submission" date="2020-05" db="EMBL/GenBank/DDBJ databases">
        <title>Ramlibacter rhizophilus sp. nov., isolated from rhizosphere soil of national flower Mugunghwa from South Korea.</title>
        <authorList>
            <person name="Zheng-Fei Y."/>
            <person name="Huan T."/>
        </authorList>
    </citation>
    <scope>NUCLEOTIDE SEQUENCE [LARGE SCALE GENOMIC DNA]</scope>
    <source>
        <strain evidence="3 4">H242</strain>
    </source>
</reference>
<evidence type="ECO:0000313" key="4">
    <source>
        <dbReference type="Proteomes" id="UP000500826"/>
    </source>
</evidence>
<feature type="signal peptide" evidence="2">
    <location>
        <begin position="1"/>
        <end position="22"/>
    </location>
</feature>
<dbReference type="EMBL" id="CP053418">
    <property type="protein sequence ID" value="QJW83882.1"/>
    <property type="molecule type" value="Genomic_DNA"/>
</dbReference>
<reference evidence="3 4" key="2">
    <citation type="submission" date="2020-05" db="EMBL/GenBank/DDBJ databases">
        <authorList>
            <person name="Khan S.A."/>
            <person name="Jeon C.O."/>
            <person name="Chun B.H."/>
        </authorList>
    </citation>
    <scope>NUCLEOTIDE SEQUENCE [LARGE SCALE GENOMIC DNA]</scope>
    <source>
        <strain evidence="3 4">H242</strain>
    </source>
</reference>
<gene>
    <name evidence="3" type="ORF">HK414_07435</name>
</gene>
<proteinExistence type="predicted"/>
<accession>A0ABX6P2Q4</accession>
<feature type="chain" id="PRO_5045697994" description="DUF4124 domain-containing protein" evidence="2">
    <location>
        <begin position="23"/>
        <end position="103"/>
    </location>
</feature>
<keyword evidence="4" id="KW-1185">Reference proteome</keyword>
<feature type="compositionally biased region" description="Basic and acidic residues" evidence="1">
    <location>
        <begin position="86"/>
        <end position="103"/>
    </location>
</feature>
<evidence type="ECO:0000313" key="3">
    <source>
        <dbReference type="EMBL" id="QJW83882.1"/>
    </source>
</evidence>
<name>A0ABX6P2Q4_9BURK</name>